<gene>
    <name evidence="1" type="ORF">GPICK_04165</name>
</gene>
<protein>
    <recommendedName>
        <fullName evidence="3">Antitoxin</fullName>
    </recommendedName>
</protein>
<proteinExistence type="predicted"/>
<reference evidence="1 2" key="1">
    <citation type="journal article" date="2015" name="Genome Announc.">
        <title>Complete Genome of Geobacter pickeringii G13T, a Metal-Reducing Isolate from Sedimentary Kaolin Deposits.</title>
        <authorList>
            <person name="Badalamenti J.P."/>
            <person name="Bond D.R."/>
        </authorList>
    </citation>
    <scope>NUCLEOTIDE SEQUENCE [LARGE SCALE GENOMIC DNA]</scope>
    <source>
        <strain evidence="1 2">G13</strain>
    </source>
</reference>
<evidence type="ECO:0008006" key="3">
    <source>
        <dbReference type="Google" id="ProtNLM"/>
    </source>
</evidence>
<name>A0A0B5BC88_9BACT</name>
<sequence>MSKKLKAEEKNYEDDILESYEGGEWKSVANLDDEIARYASSAAATLTKDKRINIRLSSRDLEDIQMRAAEEGMPYQTLIASIVHKYASGRLVETALRPTKQSAGRAKKLRAG</sequence>
<dbReference type="Proteomes" id="UP000057609">
    <property type="component" value="Chromosome"/>
</dbReference>
<evidence type="ECO:0000313" key="2">
    <source>
        <dbReference type="Proteomes" id="UP000057609"/>
    </source>
</evidence>
<evidence type="ECO:0000313" key="1">
    <source>
        <dbReference type="EMBL" id="AJE02669.1"/>
    </source>
</evidence>
<dbReference type="OrthoDB" id="595481at2"/>
<dbReference type="AlphaFoldDB" id="A0A0B5BC88"/>
<dbReference type="KEGG" id="gpi:GPICK_04165"/>
<accession>A0A0B5BC88</accession>
<dbReference type="HOGENOM" id="CLU_171731_0_0_7"/>
<dbReference type="STRING" id="345632.GPICK_04165"/>
<dbReference type="EMBL" id="CP009788">
    <property type="protein sequence ID" value="AJE02669.1"/>
    <property type="molecule type" value="Genomic_DNA"/>
</dbReference>
<keyword evidence="2" id="KW-1185">Reference proteome</keyword>
<dbReference type="RefSeq" id="WP_039740747.1">
    <property type="nucleotide sequence ID" value="NZ_CP009788.1"/>
</dbReference>
<organism evidence="1 2">
    <name type="scientific">Geobacter pickeringii</name>
    <dbReference type="NCBI Taxonomy" id="345632"/>
    <lineage>
        <taxon>Bacteria</taxon>
        <taxon>Pseudomonadati</taxon>
        <taxon>Thermodesulfobacteriota</taxon>
        <taxon>Desulfuromonadia</taxon>
        <taxon>Geobacterales</taxon>
        <taxon>Geobacteraceae</taxon>
        <taxon>Geobacter</taxon>
    </lineage>
</organism>